<dbReference type="InterPro" id="IPR011990">
    <property type="entry name" value="TPR-like_helical_dom_sf"/>
</dbReference>
<dbReference type="EMBL" id="GDJX01021515">
    <property type="protein sequence ID" value="JAT46421.1"/>
    <property type="molecule type" value="Transcribed_RNA"/>
</dbReference>
<dbReference type="InterPro" id="IPR002885">
    <property type="entry name" value="PPR_rpt"/>
</dbReference>
<dbReference type="Pfam" id="PF12854">
    <property type="entry name" value="PPR_1"/>
    <property type="match status" value="1"/>
</dbReference>
<evidence type="ECO:0000256" key="1">
    <source>
        <dbReference type="ARBA" id="ARBA00022737"/>
    </source>
</evidence>
<dbReference type="NCBIfam" id="TIGR00756">
    <property type="entry name" value="PPR"/>
    <property type="match status" value="14"/>
</dbReference>
<organism evidence="3">
    <name type="scientific">Anthurium amnicola</name>
    <dbReference type="NCBI Taxonomy" id="1678845"/>
    <lineage>
        <taxon>Eukaryota</taxon>
        <taxon>Viridiplantae</taxon>
        <taxon>Streptophyta</taxon>
        <taxon>Embryophyta</taxon>
        <taxon>Tracheophyta</taxon>
        <taxon>Spermatophyta</taxon>
        <taxon>Magnoliopsida</taxon>
        <taxon>Liliopsida</taxon>
        <taxon>Araceae</taxon>
        <taxon>Pothoideae</taxon>
        <taxon>Potheae</taxon>
        <taxon>Anthurium</taxon>
    </lineage>
</organism>
<dbReference type="Pfam" id="PF13041">
    <property type="entry name" value="PPR_2"/>
    <property type="match status" value="6"/>
</dbReference>
<proteinExistence type="predicted"/>
<feature type="repeat" description="PPR" evidence="2">
    <location>
        <begin position="156"/>
        <end position="191"/>
    </location>
</feature>
<feature type="repeat" description="PPR" evidence="2">
    <location>
        <begin position="433"/>
        <end position="467"/>
    </location>
</feature>
<dbReference type="Pfam" id="PF01535">
    <property type="entry name" value="PPR"/>
    <property type="match status" value="4"/>
</dbReference>
<feature type="repeat" description="PPR" evidence="2">
    <location>
        <begin position="263"/>
        <end position="297"/>
    </location>
</feature>
<feature type="repeat" description="PPR" evidence="2">
    <location>
        <begin position="398"/>
        <end position="432"/>
    </location>
</feature>
<protein>
    <submittedName>
        <fullName evidence="3">Pentatricopeptide repeat-containing protein At5g57250, mitochondrial</fullName>
    </submittedName>
</protein>
<evidence type="ECO:0000256" key="2">
    <source>
        <dbReference type="PROSITE-ProRule" id="PRU00708"/>
    </source>
</evidence>
<dbReference type="AlphaFoldDB" id="A0A1D1XVL6"/>
<feature type="repeat" description="PPR" evidence="2">
    <location>
        <begin position="192"/>
        <end position="226"/>
    </location>
</feature>
<feature type="repeat" description="PPR" evidence="2">
    <location>
        <begin position="298"/>
        <end position="332"/>
    </location>
</feature>
<reference evidence="3" key="1">
    <citation type="submission" date="2015-07" db="EMBL/GenBank/DDBJ databases">
        <title>Transcriptome Assembly of Anthurium amnicola.</title>
        <authorList>
            <person name="Suzuki J."/>
        </authorList>
    </citation>
    <scope>NUCLEOTIDE SEQUENCE</scope>
</reference>
<name>A0A1D1XVL6_9ARAE</name>
<feature type="repeat" description="PPR" evidence="2">
    <location>
        <begin position="468"/>
        <end position="502"/>
    </location>
</feature>
<dbReference type="PROSITE" id="PS51375">
    <property type="entry name" value="PPR"/>
    <property type="match status" value="14"/>
</dbReference>
<feature type="repeat" description="PPR" evidence="2">
    <location>
        <begin position="780"/>
        <end position="814"/>
    </location>
</feature>
<keyword evidence="1" id="KW-0677">Repeat</keyword>
<feature type="repeat" description="PPR" evidence="2">
    <location>
        <begin position="815"/>
        <end position="849"/>
    </location>
</feature>
<feature type="repeat" description="PPR" evidence="2">
    <location>
        <begin position="710"/>
        <end position="744"/>
    </location>
</feature>
<evidence type="ECO:0000313" key="3">
    <source>
        <dbReference type="EMBL" id="JAT46421.1"/>
    </source>
</evidence>
<accession>A0A1D1XVL6</accession>
<dbReference type="PANTHER" id="PTHR47932">
    <property type="entry name" value="ATPASE EXPRESSION PROTEIN 3"/>
    <property type="match status" value="1"/>
</dbReference>
<feature type="repeat" description="PPR" evidence="2">
    <location>
        <begin position="333"/>
        <end position="367"/>
    </location>
</feature>
<dbReference type="Gene3D" id="1.25.40.10">
    <property type="entry name" value="Tetratricopeptide repeat domain"/>
    <property type="match status" value="8"/>
</dbReference>
<dbReference type="PANTHER" id="PTHR47932:SF51">
    <property type="entry name" value="PENTACOTRIPEPTIDE-REPEAT REGION OF PRORP DOMAIN-CONTAINING PROTEIN"/>
    <property type="match status" value="1"/>
</dbReference>
<gene>
    <name evidence="3" type="primary">At5g57250</name>
    <name evidence="3" type="ORF">g.36045</name>
</gene>
<sequence>MQALLKRGFRPTLCSVNLFLSSLFRAGKYQLLLHVFSQLSSNSVRTDPRTETLVARALLKSGRFEEAEDLIARRERCRLSGDRGLWDALIQGVCVAGEDPDKGFALLRECVGRVGVRPCVHTFRSLVFSFSSRGRMDGAIEVVEAMVAEKVGYPVDNYVCSSIISGFCKVGKPELALGFFDDVRKGDGFAPNLVTYTAVVDALCRDGRIGQASDLVQRMQNEGVVADAVLYDCWAHGHIKNVGGLQEALLKHRLMVESGIKPDVVNYTILSDGFCKEGNVEKVVGFLNEMVKCGLEPNLITYTTVIQGFCKRGKLKEATDLLRKLEDVGIPMDEFVYATLINGFCKKGDLEEVFKLLAEMERKGIEVGVVTYNMVIDGMSKEGNLSEANELLLRFDGDIITYSTLICGYLREKDVLGVLETKKRMEEAGICMDVVGCNILIKAYLSLGMFEDAWLLFRRMPEMGLEADSVTYSIVVNGCCKVRMVDKAFEVIDECRSTSLEPNIASFNCILIGLCKQGMSDIATKVFCGLNLRGLTLKPITHRLLMKAIYKEDQGEGVLKLLCSLDESQPDLHSLICNDAIAFLCNKSCLEIAMQLYMLARKKNLIVSIKSYHILLKNLFRNGNKHLISLMMSTGIKEYGLSEPRVMNILSLFLCKYDVEKALQFLNWREDKSVSSSVSTAIVDSLKGVGRIKDAYDFLMEGKGNGTAVDVVTYSIVVDGLCKEGYLEMALTLCTEMRNRGVKPNIFTYNSVINGLCQQGCLVEAFRLFDSLKPNNLIPTVVTYGTLINALSREGYLEDAKELFVKMIQNGVTPSLCVYNLLINGYCRFGLVEEAQKLLLHLEKSSMRPDAFTVSSVVNGFCVQGDMEGALGFYMEYKRRGITLDFLGFFSLIKGLCAKGRLEEARTLMCDMLQCQSVTDIINKAGVEIEGESLVSLLGFLCEHGRIEDAISVLSEVGSLSFTAGRFIGNHRHNTANRLYGVKLENFDKEAFCSPLLKLPEKTGWRTQLNYEMFGTDGVNLGLHHGGGRDSRIDDIENLVGRCKFRDFDVYYPVIASLCSKGDLGKASTVLKHVLMNSGECS</sequence>
<feature type="repeat" description="PPR" evidence="2">
    <location>
        <begin position="745"/>
        <end position="779"/>
    </location>
</feature>
<feature type="repeat" description="PPR" evidence="2">
    <location>
        <begin position="503"/>
        <end position="537"/>
    </location>
</feature>
<dbReference type="GO" id="GO:0003729">
    <property type="term" value="F:mRNA binding"/>
    <property type="evidence" value="ECO:0007669"/>
    <property type="project" value="TreeGrafter"/>
</dbReference>
<feature type="repeat" description="PPR" evidence="2">
    <location>
        <begin position="850"/>
        <end position="884"/>
    </location>
</feature>